<evidence type="ECO:0000313" key="3">
    <source>
        <dbReference type="Proteomes" id="UP000002051"/>
    </source>
</evidence>
<protein>
    <submittedName>
        <fullName evidence="1 2">Uncharacterized protein</fullName>
    </submittedName>
</protein>
<reference evidence="1 3" key="2">
    <citation type="journal article" date="2014" name="BMC Genomics">
        <title>An improved genome release (version Mt4.0) for the model legume Medicago truncatula.</title>
        <authorList>
            <person name="Tang H."/>
            <person name="Krishnakumar V."/>
            <person name="Bidwell S."/>
            <person name="Rosen B."/>
            <person name="Chan A."/>
            <person name="Zhou S."/>
            <person name="Gentzbittel L."/>
            <person name="Childs K.L."/>
            <person name="Yandell M."/>
            <person name="Gundlach H."/>
            <person name="Mayer K.F."/>
            <person name="Schwartz D.C."/>
            <person name="Town C.D."/>
        </authorList>
    </citation>
    <scope>GENOME REANNOTATION</scope>
    <source>
        <strain evidence="1">A17</strain>
        <strain evidence="2 3">cv. Jemalong A17</strain>
    </source>
</reference>
<organism evidence="1 3">
    <name type="scientific">Medicago truncatula</name>
    <name type="common">Barrel medic</name>
    <name type="synonym">Medicago tribuloides</name>
    <dbReference type="NCBI Taxonomy" id="3880"/>
    <lineage>
        <taxon>Eukaryota</taxon>
        <taxon>Viridiplantae</taxon>
        <taxon>Streptophyta</taxon>
        <taxon>Embryophyta</taxon>
        <taxon>Tracheophyta</taxon>
        <taxon>Spermatophyta</taxon>
        <taxon>Magnoliopsida</taxon>
        <taxon>eudicotyledons</taxon>
        <taxon>Gunneridae</taxon>
        <taxon>Pentapetalae</taxon>
        <taxon>rosids</taxon>
        <taxon>fabids</taxon>
        <taxon>Fabales</taxon>
        <taxon>Fabaceae</taxon>
        <taxon>Papilionoideae</taxon>
        <taxon>50 kb inversion clade</taxon>
        <taxon>NPAAA clade</taxon>
        <taxon>Hologalegina</taxon>
        <taxon>IRL clade</taxon>
        <taxon>Trifolieae</taxon>
        <taxon>Medicago</taxon>
    </lineage>
</organism>
<evidence type="ECO:0000313" key="1">
    <source>
        <dbReference type="EMBL" id="KEH27389.1"/>
    </source>
</evidence>
<reference evidence="2" key="3">
    <citation type="submission" date="2015-04" db="UniProtKB">
        <authorList>
            <consortium name="EnsemblPlants"/>
        </authorList>
    </citation>
    <scope>IDENTIFICATION</scope>
    <source>
        <strain evidence="2">cv. Jemalong A17</strain>
    </source>
</reference>
<dbReference type="EnsemblPlants" id="KEH27389">
    <property type="protein sequence ID" value="KEH27389"/>
    <property type="gene ID" value="MTR_5g008575"/>
</dbReference>
<gene>
    <name evidence="1" type="ordered locus">MTR_5g008575</name>
</gene>
<reference evidence="1 3" key="1">
    <citation type="journal article" date="2011" name="Nature">
        <title>The Medicago genome provides insight into the evolution of rhizobial symbioses.</title>
        <authorList>
            <person name="Young N.D."/>
            <person name="Debelle F."/>
            <person name="Oldroyd G.E."/>
            <person name="Geurts R."/>
            <person name="Cannon S.B."/>
            <person name="Udvardi M.K."/>
            <person name="Benedito V.A."/>
            <person name="Mayer K.F."/>
            <person name="Gouzy J."/>
            <person name="Schoof H."/>
            <person name="Van de Peer Y."/>
            <person name="Proost S."/>
            <person name="Cook D.R."/>
            <person name="Meyers B.C."/>
            <person name="Spannagl M."/>
            <person name="Cheung F."/>
            <person name="De Mita S."/>
            <person name="Krishnakumar V."/>
            <person name="Gundlach H."/>
            <person name="Zhou S."/>
            <person name="Mudge J."/>
            <person name="Bharti A.K."/>
            <person name="Murray J.D."/>
            <person name="Naoumkina M.A."/>
            <person name="Rosen B."/>
            <person name="Silverstein K.A."/>
            <person name="Tang H."/>
            <person name="Rombauts S."/>
            <person name="Zhao P.X."/>
            <person name="Zhou P."/>
            <person name="Barbe V."/>
            <person name="Bardou P."/>
            <person name="Bechner M."/>
            <person name="Bellec A."/>
            <person name="Berger A."/>
            <person name="Berges H."/>
            <person name="Bidwell S."/>
            <person name="Bisseling T."/>
            <person name="Choisne N."/>
            <person name="Couloux A."/>
            <person name="Denny R."/>
            <person name="Deshpande S."/>
            <person name="Dai X."/>
            <person name="Doyle J.J."/>
            <person name="Dudez A.M."/>
            <person name="Farmer A.D."/>
            <person name="Fouteau S."/>
            <person name="Franken C."/>
            <person name="Gibelin C."/>
            <person name="Gish J."/>
            <person name="Goldstein S."/>
            <person name="Gonzalez A.J."/>
            <person name="Green P.J."/>
            <person name="Hallab A."/>
            <person name="Hartog M."/>
            <person name="Hua A."/>
            <person name="Humphray S.J."/>
            <person name="Jeong D.H."/>
            <person name="Jing Y."/>
            <person name="Jocker A."/>
            <person name="Kenton S.M."/>
            <person name="Kim D.J."/>
            <person name="Klee K."/>
            <person name="Lai H."/>
            <person name="Lang C."/>
            <person name="Lin S."/>
            <person name="Macmil S.L."/>
            <person name="Magdelenat G."/>
            <person name="Matthews L."/>
            <person name="McCorrison J."/>
            <person name="Monaghan E.L."/>
            <person name="Mun J.H."/>
            <person name="Najar F.Z."/>
            <person name="Nicholson C."/>
            <person name="Noirot C."/>
            <person name="O'Bleness M."/>
            <person name="Paule C.R."/>
            <person name="Poulain J."/>
            <person name="Prion F."/>
            <person name="Qin B."/>
            <person name="Qu C."/>
            <person name="Retzel E.F."/>
            <person name="Riddle C."/>
            <person name="Sallet E."/>
            <person name="Samain S."/>
            <person name="Samson N."/>
            <person name="Sanders I."/>
            <person name="Saurat O."/>
            <person name="Scarpelli C."/>
            <person name="Schiex T."/>
            <person name="Segurens B."/>
            <person name="Severin A.J."/>
            <person name="Sherrier D.J."/>
            <person name="Shi R."/>
            <person name="Sims S."/>
            <person name="Singer S.R."/>
            <person name="Sinharoy S."/>
            <person name="Sterck L."/>
            <person name="Viollet A."/>
            <person name="Wang B.B."/>
            <person name="Wang K."/>
            <person name="Wang M."/>
            <person name="Wang X."/>
            <person name="Warfsmann J."/>
            <person name="Weissenbach J."/>
            <person name="White D.D."/>
            <person name="White J.D."/>
            <person name="Wiley G.B."/>
            <person name="Wincker P."/>
            <person name="Xing Y."/>
            <person name="Yang L."/>
            <person name="Yao Z."/>
            <person name="Ying F."/>
            <person name="Zhai J."/>
            <person name="Zhou L."/>
            <person name="Zuber A."/>
            <person name="Denarie J."/>
            <person name="Dixon R.A."/>
            <person name="May G.D."/>
            <person name="Schwartz D.C."/>
            <person name="Rogers J."/>
            <person name="Quetier F."/>
            <person name="Town C.D."/>
            <person name="Roe B.A."/>
        </authorList>
    </citation>
    <scope>NUCLEOTIDE SEQUENCE [LARGE SCALE GENOMIC DNA]</scope>
    <source>
        <strain evidence="1">A17</strain>
        <strain evidence="2 3">cv. Jemalong A17</strain>
    </source>
</reference>
<dbReference type="EMBL" id="CM001221">
    <property type="protein sequence ID" value="KEH27389.1"/>
    <property type="molecule type" value="Genomic_DNA"/>
</dbReference>
<keyword evidence="3" id="KW-1185">Reference proteome</keyword>
<sequence>MRKGSSVDDYLVPEWLQLLRSFRNRICVFAFSSKVFKNKRMKDRAPPWTISKTESPTFSEFKT</sequence>
<dbReference type="AlphaFoldDB" id="A0A072UC95"/>
<dbReference type="Proteomes" id="UP000002051">
    <property type="component" value="Chromosome 5"/>
</dbReference>
<accession>A0A072UC95</accession>
<name>A0A072UC95_MEDTR</name>
<evidence type="ECO:0000313" key="2">
    <source>
        <dbReference type="EnsemblPlants" id="KEH27389"/>
    </source>
</evidence>
<dbReference type="HOGENOM" id="CLU_2889163_0_0_1"/>
<proteinExistence type="predicted"/>